<evidence type="ECO:0000313" key="5">
    <source>
        <dbReference type="EMBL" id="OSX57609.1"/>
    </source>
</evidence>
<sequence length="704" mass="77069">MPDAPPSPRKTVSSVSANARSQKKTGAPKPKGAVRAKSGCYTCRIRRKKCDEQPNGEGACQTCVRLRLQCLGFGAKRPDWMRENNSVTELREKIKSFLASQGMIKGHSGSGPRASAEEPQMLILVENLRASPSSPPTPTLSASSSDGHRPHGLATSFVRDGSHYPPPHMQHEPSYSAAPATSWQPSIPDLSHPDSTLARSTMLPNVNDMLYHSQQASSMLPSSNSLVPISSSSSWLVSNGPTSSAYPSATSATYLGAGATSSFSPTYNLSLAYPDDEQEVPSPTVGPSIPPPVNGYDMMIPNDQTELVHHYFNNVLPIQYLLADASINNFMYRLIQTSPSARDAACVLSALHMHSIRYPSRAYSNDMAIVYRRIENALTAKRTYPNEGDAMAGLHIVSTFLFSGGRGPWGFYLDIASQYVDTMLNNPRYYGPEDVLKKCSESTRFIIKTTMWFDVLASVTTLQVPRFLETYRLLFGRTGAYIEDPLATAPEISMLPVMGCENQIVLAIAEISNLAHWKESQRRRGCLSVPQLVERGLAIEDKYLARAGAGPGAHARLDPALAGGDPEVAQRRRLTNDIFRASARVYLHTVLSGDFPSCPEIVAGVAETVESLRRVPVADAVVSRSVVRSVVFGICICGCLTDDPRHRAFLLHLLEAQQGDNVGNVSEVRALMEQVWARREGNQGQPVNWREVMRESQRDLLLLV</sequence>
<dbReference type="GO" id="GO:0000981">
    <property type="term" value="F:DNA-binding transcription factor activity, RNA polymerase II-specific"/>
    <property type="evidence" value="ECO:0007669"/>
    <property type="project" value="InterPro"/>
</dbReference>
<organism evidence="5 6">
    <name type="scientific">Postia placenta MAD-698-R-SB12</name>
    <dbReference type="NCBI Taxonomy" id="670580"/>
    <lineage>
        <taxon>Eukaryota</taxon>
        <taxon>Fungi</taxon>
        <taxon>Dikarya</taxon>
        <taxon>Basidiomycota</taxon>
        <taxon>Agaricomycotina</taxon>
        <taxon>Agaricomycetes</taxon>
        <taxon>Polyporales</taxon>
        <taxon>Adustoporiaceae</taxon>
        <taxon>Rhodonia</taxon>
    </lineage>
</organism>
<evidence type="ECO:0000256" key="1">
    <source>
        <dbReference type="ARBA" id="ARBA00004123"/>
    </source>
</evidence>
<dbReference type="GeneID" id="36322115"/>
<feature type="domain" description="Zn(2)-C6 fungal-type" evidence="4">
    <location>
        <begin position="39"/>
        <end position="70"/>
    </location>
</feature>
<feature type="region of interest" description="Disordered" evidence="3">
    <location>
        <begin position="129"/>
        <end position="199"/>
    </location>
</feature>
<dbReference type="PANTHER" id="PTHR37534:SF20">
    <property type="entry name" value="PRO1A C6 ZINK-FINGER PROTEIN"/>
    <property type="match status" value="1"/>
</dbReference>
<evidence type="ECO:0000256" key="2">
    <source>
        <dbReference type="ARBA" id="ARBA00023242"/>
    </source>
</evidence>
<evidence type="ECO:0000256" key="3">
    <source>
        <dbReference type="SAM" id="MobiDB-lite"/>
    </source>
</evidence>
<feature type="compositionally biased region" description="Polar residues" evidence="3">
    <location>
        <begin position="10"/>
        <end position="20"/>
    </location>
</feature>
<dbReference type="InterPro" id="IPR021858">
    <property type="entry name" value="Fun_TF"/>
</dbReference>
<dbReference type="PANTHER" id="PTHR37534">
    <property type="entry name" value="TRANSCRIPTIONAL ACTIVATOR PROTEIN UGA3"/>
    <property type="match status" value="1"/>
</dbReference>
<protein>
    <recommendedName>
        <fullName evidence="4">Zn(2)-C6 fungal-type domain-containing protein</fullName>
    </recommendedName>
</protein>
<keyword evidence="6" id="KW-1185">Reference proteome</keyword>
<dbReference type="InterPro" id="IPR001138">
    <property type="entry name" value="Zn2Cys6_DnaBD"/>
</dbReference>
<dbReference type="EMBL" id="KZ110607">
    <property type="protein sequence ID" value="OSX57609.1"/>
    <property type="molecule type" value="Genomic_DNA"/>
</dbReference>
<dbReference type="STRING" id="670580.A0A1X6MMW2"/>
<gene>
    <name evidence="5" type="ORF">POSPLADRAFT_1036691</name>
</gene>
<evidence type="ECO:0000259" key="4">
    <source>
        <dbReference type="PROSITE" id="PS50048"/>
    </source>
</evidence>
<dbReference type="RefSeq" id="XP_024334403.1">
    <property type="nucleotide sequence ID" value="XM_024477165.1"/>
</dbReference>
<dbReference type="PROSITE" id="PS00463">
    <property type="entry name" value="ZN2_CY6_FUNGAL_1"/>
    <property type="match status" value="1"/>
</dbReference>
<dbReference type="SUPFAM" id="SSF57701">
    <property type="entry name" value="Zn2/Cys6 DNA-binding domain"/>
    <property type="match status" value="1"/>
</dbReference>
<dbReference type="GO" id="GO:0008270">
    <property type="term" value="F:zinc ion binding"/>
    <property type="evidence" value="ECO:0007669"/>
    <property type="project" value="InterPro"/>
</dbReference>
<dbReference type="SMART" id="SM00066">
    <property type="entry name" value="GAL4"/>
    <property type="match status" value="1"/>
</dbReference>
<dbReference type="AlphaFoldDB" id="A0A1X6MMW2"/>
<comment type="subcellular location">
    <subcellularLocation>
        <location evidence="1">Nucleus</location>
    </subcellularLocation>
</comment>
<dbReference type="InterPro" id="IPR036864">
    <property type="entry name" value="Zn2-C6_fun-type_DNA-bd_sf"/>
</dbReference>
<accession>A0A1X6MMW2</accession>
<dbReference type="OrthoDB" id="5419315at2759"/>
<dbReference type="Proteomes" id="UP000194127">
    <property type="component" value="Unassembled WGS sequence"/>
</dbReference>
<feature type="region of interest" description="Disordered" evidence="3">
    <location>
        <begin position="1"/>
        <end position="34"/>
    </location>
</feature>
<dbReference type="GO" id="GO:0005634">
    <property type="term" value="C:nucleus"/>
    <property type="evidence" value="ECO:0007669"/>
    <property type="project" value="UniProtKB-SubCell"/>
</dbReference>
<dbReference type="PROSITE" id="PS50048">
    <property type="entry name" value="ZN2_CY6_FUNGAL_2"/>
    <property type="match status" value="1"/>
</dbReference>
<proteinExistence type="predicted"/>
<dbReference type="Pfam" id="PF00172">
    <property type="entry name" value="Zn_clus"/>
    <property type="match status" value="1"/>
</dbReference>
<dbReference type="CDD" id="cd00067">
    <property type="entry name" value="GAL4"/>
    <property type="match status" value="1"/>
</dbReference>
<name>A0A1X6MMW2_9APHY</name>
<dbReference type="Pfam" id="PF11951">
    <property type="entry name" value="Fungal_trans_2"/>
    <property type="match status" value="1"/>
</dbReference>
<evidence type="ECO:0000313" key="6">
    <source>
        <dbReference type="Proteomes" id="UP000194127"/>
    </source>
</evidence>
<reference evidence="5 6" key="1">
    <citation type="submission" date="2017-04" db="EMBL/GenBank/DDBJ databases">
        <title>Genome Sequence of the Model Brown-Rot Fungus Postia placenta SB12.</title>
        <authorList>
            <consortium name="DOE Joint Genome Institute"/>
            <person name="Gaskell J."/>
            <person name="Kersten P."/>
            <person name="Larrondo L.F."/>
            <person name="Canessa P."/>
            <person name="Martinez D."/>
            <person name="Hibbett D."/>
            <person name="Schmoll M."/>
            <person name="Kubicek C.P."/>
            <person name="Martinez A.T."/>
            <person name="Yadav J."/>
            <person name="Master E."/>
            <person name="Magnuson J.K."/>
            <person name="James T."/>
            <person name="Yaver D."/>
            <person name="Berka R."/>
            <person name="Labutti K."/>
            <person name="Lipzen A."/>
            <person name="Aerts A."/>
            <person name="Barry K."/>
            <person name="Henrissat B."/>
            <person name="Blanchette R."/>
            <person name="Grigoriev I."/>
            <person name="Cullen D."/>
        </authorList>
    </citation>
    <scope>NUCLEOTIDE SEQUENCE [LARGE SCALE GENOMIC DNA]</scope>
    <source>
        <strain evidence="5 6">MAD-698-R-SB12</strain>
    </source>
</reference>
<dbReference type="Gene3D" id="4.10.240.10">
    <property type="entry name" value="Zn(2)-C6 fungal-type DNA-binding domain"/>
    <property type="match status" value="1"/>
</dbReference>
<keyword evidence="2" id="KW-0539">Nucleus</keyword>